<dbReference type="OrthoDB" id="9785826at2"/>
<organism evidence="1 2">
    <name type="scientific">Ciceribacter selenitireducens ATCC BAA-1503</name>
    <dbReference type="NCBI Taxonomy" id="1336235"/>
    <lineage>
        <taxon>Bacteria</taxon>
        <taxon>Pseudomonadati</taxon>
        <taxon>Pseudomonadota</taxon>
        <taxon>Alphaproteobacteria</taxon>
        <taxon>Hyphomicrobiales</taxon>
        <taxon>Rhizobiaceae</taxon>
        <taxon>Ciceribacter</taxon>
    </lineage>
</organism>
<evidence type="ECO:0000313" key="2">
    <source>
        <dbReference type="Proteomes" id="UP000254764"/>
    </source>
</evidence>
<dbReference type="AlphaFoldDB" id="A0A376AHG1"/>
<name>A0A376AHG1_9HYPH</name>
<dbReference type="Pfam" id="PF13561">
    <property type="entry name" value="adh_short_C2"/>
    <property type="match status" value="1"/>
</dbReference>
<dbReference type="PANTHER" id="PTHR43544">
    <property type="entry name" value="SHORT-CHAIN DEHYDROGENASE/REDUCTASE"/>
    <property type="match status" value="1"/>
</dbReference>
<dbReference type="GO" id="GO:0005737">
    <property type="term" value="C:cytoplasm"/>
    <property type="evidence" value="ECO:0007669"/>
    <property type="project" value="TreeGrafter"/>
</dbReference>
<dbReference type="RefSeq" id="WP_115669894.1">
    <property type="nucleotide sequence ID" value="NZ_UEYP01000003.1"/>
</dbReference>
<dbReference type="EMBL" id="UEYP01000003">
    <property type="protein sequence ID" value="SSC67239.1"/>
    <property type="molecule type" value="Genomic_DNA"/>
</dbReference>
<evidence type="ECO:0000313" key="1">
    <source>
        <dbReference type="EMBL" id="SSC67239.1"/>
    </source>
</evidence>
<dbReference type="PRINTS" id="PR00081">
    <property type="entry name" value="GDHRDH"/>
</dbReference>
<dbReference type="STRING" id="1336235.GCA_000518785_04127"/>
<gene>
    <name evidence="1" type="ORF">RHIZ70_2947</name>
</gene>
<keyword evidence="2" id="KW-1185">Reference proteome</keyword>
<evidence type="ECO:0008006" key="3">
    <source>
        <dbReference type="Google" id="ProtNLM"/>
    </source>
</evidence>
<dbReference type="GO" id="GO:0016491">
    <property type="term" value="F:oxidoreductase activity"/>
    <property type="evidence" value="ECO:0007669"/>
    <property type="project" value="TreeGrafter"/>
</dbReference>
<dbReference type="PANTHER" id="PTHR43544:SF12">
    <property type="entry name" value="NAD(P)-BINDING ROSSMANN-FOLD SUPERFAMILY PROTEIN"/>
    <property type="match status" value="1"/>
</dbReference>
<dbReference type="SUPFAM" id="SSF51735">
    <property type="entry name" value="NAD(P)-binding Rossmann-fold domains"/>
    <property type="match status" value="1"/>
</dbReference>
<dbReference type="Proteomes" id="UP000254764">
    <property type="component" value="Unassembled WGS sequence"/>
</dbReference>
<dbReference type="InterPro" id="IPR036291">
    <property type="entry name" value="NAD(P)-bd_dom_sf"/>
</dbReference>
<accession>A0A376AHG1</accession>
<sequence>MESKILPSLGCGYHALVLGASGGIGSAFLSAFRDDPACARATGLSRRSDGFDVTDEASVSAAAERLHGEGAGFDVITCATGALTIDGVGPEKTIKAIRTDAMAAQFALNAIGPAMVLKHFAGLLHRDRRSLIAFLSARVGSIGDNRLGGWISYRASKAALNQIVRTSAIEIARSRPQAVVAALHPGTVATALSDRFSAGHDRLTPDDSVRRMLCVLEGLDPPRSGGFYAYDGQTIPW</sequence>
<proteinExistence type="predicted"/>
<protein>
    <recommendedName>
        <fullName evidence="3">C-factor</fullName>
    </recommendedName>
</protein>
<dbReference type="Gene3D" id="3.40.50.720">
    <property type="entry name" value="NAD(P)-binding Rossmann-like Domain"/>
    <property type="match status" value="1"/>
</dbReference>
<dbReference type="InterPro" id="IPR051468">
    <property type="entry name" value="Fungal_SecMetab_SDRs"/>
</dbReference>
<dbReference type="InterPro" id="IPR002347">
    <property type="entry name" value="SDR_fam"/>
</dbReference>
<reference evidence="2" key="1">
    <citation type="submission" date="2018-07" db="EMBL/GenBank/DDBJ databases">
        <authorList>
            <person name="Peiro R."/>
            <person name="Begona"/>
            <person name="Cbmso G."/>
            <person name="Lopez M."/>
            <person name="Gonzalez S."/>
        </authorList>
    </citation>
    <scope>NUCLEOTIDE SEQUENCE [LARGE SCALE GENOMIC DNA]</scope>
</reference>